<gene>
    <name evidence="2" type="ORF">ECC02_000713</name>
</gene>
<dbReference type="AlphaFoldDB" id="A0A7J6YHU4"/>
<accession>A0A7J6YHU4</accession>
<keyword evidence="1" id="KW-0175">Coiled coil</keyword>
<protein>
    <submittedName>
        <fullName evidence="2">Uncharacterized protein</fullName>
    </submittedName>
</protein>
<evidence type="ECO:0000313" key="2">
    <source>
        <dbReference type="EMBL" id="KAF5226152.1"/>
    </source>
</evidence>
<feature type="coiled-coil region" evidence="1">
    <location>
        <begin position="112"/>
        <end position="165"/>
    </location>
</feature>
<reference evidence="2 3" key="1">
    <citation type="journal article" date="2019" name="Genome Biol. Evol.">
        <title>Nanopore Sequencing Significantly Improves Genome Assembly of the Protozoan Parasite Trypanosoma cruzi.</title>
        <authorList>
            <person name="Diaz-Viraque F."/>
            <person name="Pita S."/>
            <person name="Greif G."/>
            <person name="de Souza R.C.M."/>
            <person name="Iraola G."/>
            <person name="Robello C."/>
        </authorList>
    </citation>
    <scope>NUCLEOTIDE SEQUENCE [LARGE SCALE GENOMIC DNA]</scope>
    <source>
        <strain evidence="2 3">Berenice</strain>
    </source>
</reference>
<dbReference type="VEuPathDB" id="TriTrypDB:ECC02_000713"/>
<dbReference type="VEuPathDB" id="TriTrypDB:BCY84_10526"/>
<sequence length="734" mass="82965">MYTCVCFDCLLLFCDVKRNKWNKGALGMRCFSRCHAHWMHTAVTVPVRMLKRKLSPDRTRDEEIQDRQNAFVWSEKHIYRPHQHFTFDPCSWSRPLEEKVKAKRQLSLVDRLRVLEEREREATCVVEEAKDTNECKEDVNYFYSIEKKEEKATSLQEELERLNALHVLLTAPRHMDTSLAKAERLREEYRDVLQCVFERLRVAVVDETMTFDALLYSWFLLLQGAQPLLEALTERRKFDENTLHCVIVTVRDALDTLMLHAAKEMDTTGNEEMLLEGLVELLDVATHPFTRQGAKLRENKRQSCHASEENTEVLVKGLILRTMTALKERMITDDGAELLDAQHLHALLRSMARCPDSVNESHLQRAALLTRKVVEGILATLKGVVAPSIRHSMCLSLLGKAARRLVFDKNELMRRRDISCQLVLDACDPPSGVKKPTIAADEVSHVTCACVSLLRQATRASHVTQAKVLEAIDFHLVMLSHAPNYDLGITDTVTFVCELLEGGVLDVGTGAAERYLRVVLLLSRLQFSPCDNQDVLCRLFFFFCSLAPHESLSESTLREWKRLYGIVMHQLLSSVRAVALGKNYVCGSDRPGTWEELLAFGRYHGALPLSLWYDACQIYFEKATVPLSSKCARALLSLRTRCRSHIGGVSTGKNKPSSLCASPLDFDSVRLLARMLHVILGEGVAAEDLMNEAAAWDVAQSAAGNDEALSALLRGAQKCVQERQASKHVVMTFL</sequence>
<dbReference type="Proteomes" id="UP000583944">
    <property type="component" value="Unassembled WGS sequence"/>
</dbReference>
<name>A0A7J6YHU4_TRYCR</name>
<dbReference type="CDD" id="cd23018">
    <property type="entry name" value="mt-LAF14"/>
    <property type="match status" value="1"/>
</dbReference>
<evidence type="ECO:0000256" key="1">
    <source>
        <dbReference type="SAM" id="Coils"/>
    </source>
</evidence>
<dbReference type="EMBL" id="JABDHM010000003">
    <property type="protein sequence ID" value="KAF5226152.1"/>
    <property type="molecule type" value="Genomic_DNA"/>
</dbReference>
<organism evidence="2 3">
    <name type="scientific">Trypanosoma cruzi</name>
    <dbReference type="NCBI Taxonomy" id="5693"/>
    <lineage>
        <taxon>Eukaryota</taxon>
        <taxon>Discoba</taxon>
        <taxon>Euglenozoa</taxon>
        <taxon>Kinetoplastea</taxon>
        <taxon>Metakinetoplastina</taxon>
        <taxon>Trypanosomatida</taxon>
        <taxon>Trypanosomatidae</taxon>
        <taxon>Trypanosoma</taxon>
        <taxon>Schizotrypanum</taxon>
    </lineage>
</organism>
<comment type="caution">
    <text evidence="2">The sequence shown here is derived from an EMBL/GenBank/DDBJ whole genome shotgun (WGS) entry which is preliminary data.</text>
</comment>
<proteinExistence type="predicted"/>
<evidence type="ECO:0000313" key="3">
    <source>
        <dbReference type="Proteomes" id="UP000583944"/>
    </source>
</evidence>